<reference evidence="2 3" key="1">
    <citation type="submission" date="2017-06" db="EMBL/GenBank/DDBJ databases">
        <title>Draft genome sequence of anaerobic fermentative bacterium Anaeromicrobium sediminis DY2726D isolated from West Pacific Ocean sediments.</title>
        <authorList>
            <person name="Zeng X."/>
        </authorList>
    </citation>
    <scope>NUCLEOTIDE SEQUENCE [LARGE SCALE GENOMIC DNA]</scope>
    <source>
        <strain evidence="2 3">DY2726D</strain>
    </source>
</reference>
<keyword evidence="1" id="KW-0472">Membrane</keyword>
<dbReference type="PANTHER" id="PTHR34821">
    <property type="entry name" value="INNER MEMBRANE PROTEIN YDCZ"/>
    <property type="match status" value="1"/>
</dbReference>
<accession>A0A267MJA8</accession>
<keyword evidence="1" id="KW-1133">Transmembrane helix</keyword>
<dbReference type="AlphaFoldDB" id="A0A267MJA8"/>
<dbReference type="Pfam" id="PF04657">
    <property type="entry name" value="DMT_YdcZ"/>
    <property type="match status" value="1"/>
</dbReference>
<protein>
    <recommendedName>
        <fullName evidence="4">EamA-like transporter family protein</fullName>
    </recommendedName>
</protein>
<proteinExistence type="predicted"/>
<feature type="transmembrane region" description="Helical" evidence="1">
    <location>
        <begin position="93"/>
        <end position="114"/>
    </location>
</feature>
<evidence type="ECO:0000256" key="1">
    <source>
        <dbReference type="SAM" id="Phobius"/>
    </source>
</evidence>
<feature type="transmembrane region" description="Helical" evidence="1">
    <location>
        <begin position="65"/>
        <end position="87"/>
    </location>
</feature>
<keyword evidence="1" id="KW-0812">Transmembrane</keyword>
<dbReference type="InterPro" id="IPR006750">
    <property type="entry name" value="YdcZ"/>
</dbReference>
<dbReference type="Proteomes" id="UP000216024">
    <property type="component" value="Unassembled WGS sequence"/>
</dbReference>
<organism evidence="2 3">
    <name type="scientific">Anaeromicrobium sediminis</name>
    <dbReference type="NCBI Taxonomy" id="1478221"/>
    <lineage>
        <taxon>Bacteria</taxon>
        <taxon>Bacillati</taxon>
        <taxon>Bacillota</taxon>
        <taxon>Clostridia</taxon>
        <taxon>Peptostreptococcales</taxon>
        <taxon>Thermotaleaceae</taxon>
        <taxon>Anaeromicrobium</taxon>
    </lineage>
</organism>
<evidence type="ECO:0000313" key="2">
    <source>
        <dbReference type="EMBL" id="PAB59681.1"/>
    </source>
</evidence>
<gene>
    <name evidence="2" type="ORF">CCE28_08940</name>
</gene>
<keyword evidence="3" id="KW-1185">Reference proteome</keyword>
<dbReference type="OrthoDB" id="1654616at2"/>
<evidence type="ECO:0008006" key="4">
    <source>
        <dbReference type="Google" id="ProtNLM"/>
    </source>
</evidence>
<comment type="caution">
    <text evidence="2">The sequence shown here is derived from an EMBL/GenBank/DDBJ whole genome shotgun (WGS) entry which is preliminary data.</text>
</comment>
<feature type="transmembrane region" description="Helical" evidence="1">
    <location>
        <begin position="121"/>
        <end position="139"/>
    </location>
</feature>
<dbReference type="PANTHER" id="PTHR34821:SF2">
    <property type="entry name" value="INNER MEMBRANE PROTEIN YDCZ"/>
    <property type="match status" value="1"/>
</dbReference>
<dbReference type="EMBL" id="NIBG01000006">
    <property type="protein sequence ID" value="PAB59681.1"/>
    <property type="molecule type" value="Genomic_DNA"/>
</dbReference>
<feature type="transmembrane region" description="Helical" evidence="1">
    <location>
        <begin position="35"/>
        <end position="53"/>
    </location>
</feature>
<evidence type="ECO:0000313" key="3">
    <source>
        <dbReference type="Proteomes" id="UP000216024"/>
    </source>
</evidence>
<dbReference type="GO" id="GO:0005886">
    <property type="term" value="C:plasma membrane"/>
    <property type="evidence" value="ECO:0007669"/>
    <property type="project" value="TreeGrafter"/>
</dbReference>
<sequence length="151" mass="16634">MMYLILALIGGSLIVISMTINSKLSQRIGVPQGAFINNIVASIVILTFLLMNRENFVSMEKLINVPLWVYMGGILSIFVVSCSNIIISKIPAIYTTLLLFIGQLFMGIIIDYMVGNMASMGKILGGVLIIIGLAYNFSIDRKSFMVKEECN</sequence>
<name>A0A267MJA8_9FIRM</name>